<dbReference type="FunFam" id="2.60.120.310:FF:000004">
    <property type="entry name" value="DBH-like monooxygenase protein 1"/>
    <property type="match status" value="1"/>
</dbReference>
<evidence type="ECO:0000256" key="6">
    <source>
        <dbReference type="ARBA" id="ARBA00023033"/>
    </source>
</evidence>
<dbReference type="Gene3D" id="2.60.120.230">
    <property type="match status" value="1"/>
</dbReference>
<dbReference type="PANTHER" id="PTHR10157">
    <property type="entry name" value="DOPAMINE BETA HYDROXYLASE RELATED"/>
    <property type="match status" value="1"/>
</dbReference>
<dbReference type="GO" id="GO:0042420">
    <property type="term" value="P:dopamine catabolic process"/>
    <property type="evidence" value="ECO:0007669"/>
    <property type="project" value="TreeGrafter"/>
</dbReference>
<dbReference type="InterPro" id="IPR028460">
    <property type="entry name" value="Tbh/DBH"/>
</dbReference>
<dbReference type="Pfam" id="PF01082">
    <property type="entry name" value="Cu2_monooxygen"/>
    <property type="match status" value="1"/>
</dbReference>
<dbReference type="Pfam" id="PF03351">
    <property type="entry name" value="DOMON"/>
    <property type="match status" value="1"/>
</dbReference>
<dbReference type="SUPFAM" id="SSF49742">
    <property type="entry name" value="PHM/PNGase F"/>
    <property type="match status" value="2"/>
</dbReference>
<dbReference type="GO" id="GO:0005615">
    <property type="term" value="C:extracellular space"/>
    <property type="evidence" value="ECO:0007669"/>
    <property type="project" value="TreeGrafter"/>
</dbReference>
<name>A0A836E357_9HYME</name>
<evidence type="ECO:0000256" key="7">
    <source>
        <dbReference type="ARBA" id="ARBA00023157"/>
    </source>
</evidence>
<keyword evidence="7" id="KW-1015">Disulfide bond</keyword>
<keyword evidence="8" id="KW-0325">Glycoprotein</keyword>
<accession>A0A836E357</accession>
<comment type="cofactor">
    <cofactor evidence="1">
        <name>Cu(2+)</name>
        <dbReference type="ChEBI" id="CHEBI:29036"/>
    </cofactor>
</comment>
<dbReference type="InterPro" id="IPR005018">
    <property type="entry name" value="DOMON_domain"/>
</dbReference>
<dbReference type="GO" id="GO:0006589">
    <property type="term" value="P:octopamine biosynthetic process"/>
    <property type="evidence" value="ECO:0007669"/>
    <property type="project" value="TreeGrafter"/>
</dbReference>
<dbReference type="EMBL" id="JAANHZ010000623">
    <property type="protein sequence ID" value="KAG5309069.1"/>
    <property type="molecule type" value="Genomic_DNA"/>
</dbReference>
<keyword evidence="5" id="KW-0186">Copper</keyword>
<dbReference type="GO" id="GO:0030667">
    <property type="term" value="C:secretory granule membrane"/>
    <property type="evidence" value="ECO:0007669"/>
    <property type="project" value="TreeGrafter"/>
</dbReference>
<dbReference type="PROSITE" id="PS50836">
    <property type="entry name" value="DOMON"/>
    <property type="match status" value="1"/>
</dbReference>
<evidence type="ECO:0000313" key="12">
    <source>
        <dbReference type="Proteomes" id="UP000667349"/>
    </source>
</evidence>
<feature type="region of interest" description="Disordered" evidence="9">
    <location>
        <begin position="640"/>
        <end position="660"/>
    </location>
</feature>
<reference evidence="11" key="1">
    <citation type="submission" date="2020-02" db="EMBL/GenBank/DDBJ databases">
        <title>Relaxed selection underlies rapid genomic changes in the transitions from sociality to social parasitism in ants.</title>
        <authorList>
            <person name="Bi X."/>
        </authorList>
    </citation>
    <scope>NUCLEOTIDE SEQUENCE</scope>
    <source>
        <strain evidence="11">BGI-DK2013a</strain>
        <tissue evidence="11">Whole body</tissue>
    </source>
</reference>
<evidence type="ECO:0000256" key="1">
    <source>
        <dbReference type="ARBA" id="ARBA00001973"/>
    </source>
</evidence>
<dbReference type="Gene3D" id="2.60.40.1210">
    <property type="entry name" value="Cellobiose dehydrogenase, cytochrome domain"/>
    <property type="match status" value="1"/>
</dbReference>
<evidence type="ECO:0000256" key="2">
    <source>
        <dbReference type="ARBA" id="ARBA00010676"/>
    </source>
</evidence>
<feature type="compositionally biased region" description="Polar residues" evidence="9">
    <location>
        <begin position="647"/>
        <end position="660"/>
    </location>
</feature>
<dbReference type="CDD" id="cd09631">
    <property type="entry name" value="DOMON_DOH"/>
    <property type="match status" value="1"/>
</dbReference>
<keyword evidence="4" id="KW-0560">Oxidoreductase</keyword>
<feature type="non-terminal residue" evidence="11">
    <location>
        <position position="682"/>
    </location>
</feature>
<keyword evidence="3" id="KW-0479">Metal-binding</keyword>
<dbReference type="GO" id="GO:0042421">
    <property type="term" value="P:norepinephrine biosynthetic process"/>
    <property type="evidence" value="ECO:0007669"/>
    <property type="project" value="TreeGrafter"/>
</dbReference>
<organism evidence="11 12">
    <name type="scientific">Acromyrmex insinuator</name>
    <dbReference type="NCBI Taxonomy" id="230686"/>
    <lineage>
        <taxon>Eukaryota</taxon>
        <taxon>Metazoa</taxon>
        <taxon>Ecdysozoa</taxon>
        <taxon>Arthropoda</taxon>
        <taxon>Hexapoda</taxon>
        <taxon>Insecta</taxon>
        <taxon>Pterygota</taxon>
        <taxon>Neoptera</taxon>
        <taxon>Endopterygota</taxon>
        <taxon>Hymenoptera</taxon>
        <taxon>Apocrita</taxon>
        <taxon>Aculeata</taxon>
        <taxon>Formicoidea</taxon>
        <taxon>Formicidae</taxon>
        <taxon>Myrmicinae</taxon>
        <taxon>Acromyrmex</taxon>
    </lineage>
</organism>
<dbReference type="SMART" id="SM00664">
    <property type="entry name" value="DoH"/>
    <property type="match status" value="1"/>
</dbReference>
<comment type="similarity">
    <text evidence="2">Belongs to the copper type II ascorbate-dependent monooxygenase family.</text>
</comment>
<gene>
    <name evidence="11" type="primary">Olf413</name>
    <name evidence="11" type="ORF">G6Z75_0002507</name>
</gene>
<dbReference type="InterPro" id="IPR024548">
    <property type="entry name" value="Cu2_monoox_C"/>
</dbReference>
<evidence type="ECO:0000256" key="9">
    <source>
        <dbReference type="SAM" id="MobiDB-lite"/>
    </source>
</evidence>
<keyword evidence="6" id="KW-0503">Monooxygenase</keyword>
<dbReference type="InterPro" id="IPR045266">
    <property type="entry name" value="DOH_DOMON"/>
</dbReference>
<dbReference type="InterPro" id="IPR014784">
    <property type="entry name" value="Cu2_ascorb_mOase-like_C"/>
</dbReference>
<evidence type="ECO:0000256" key="5">
    <source>
        <dbReference type="ARBA" id="ARBA00023008"/>
    </source>
</evidence>
<evidence type="ECO:0000256" key="3">
    <source>
        <dbReference type="ARBA" id="ARBA00022723"/>
    </source>
</evidence>
<dbReference type="GO" id="GO:0005507">
    <property type="term" value="F:copper ion binding"/>
    <property type="evidence" value="ECO:0007669"/>
    <property type="project" value="InterPro"/>
</dbReference>
<dbReference type="Gene3D" id="2.60.120.310">
    <property type="entry name" value="Copper type II, ascorbate-dependent monooxygenase, N-terminal domain"/>
    <property type="match status" value="1"/>
</dbReference>
<protein>
    <submittedName>
        <fullName evidence="11">MOX12 protein</fullName>
    </submittedName>
</protein>
<dbReference type="PRINTS" id="PR00767">
    <property type="entry name" value="DBMONOXGNASE"/>
</dbReference>
<evidence type="ECO:0000259" key="10">
    <source>
        <dbReference type="PROSITE" id="PS50836"/>
    </source>
</evidence>
<dbReference type="GO" id="GO:0004500">
    <property type="term" value="F:dopamine beta-monooxygenase activity"/>
    <property type="evidence" value="ECO:0007669"/>
    <property type="project" value="InterPro"/>
</dbReference>
<dbReference type="InterPro" id="IPR000323">
    <property type="entry name" value="Cu2_ascorb_mOase_N"/>
</dbReference>
<feature type="non-terminal residue" evidence="11">
    <location>
        <position position="1"/>
    </location>
</feature>
<dbReference type="AlphaFoldDB" id="A0A836E357"/>
<evidence type="ECO:0000256" key="4">
    <source>
        <dbReference type="ARBA" id="ARBA00023002"/>
    </source>
</evidence>
<dbReference type="InterPro" id="IPR008977">
    <property type="entry name" value="PHM/PNGase_F_dom_sf"/>
</dbReference>
<keyword evidence="12" id="KW-1185">Reference proteome</keyword>
<evidence type="ECO:0000313" key="11">
    <source>
        <dbReference type="EMBL" id="KAG5309069.1"/>
    </source>
</evidence>
<evidence type="ECO:0000256" key="8">
    <source>
        <dbReference type="ARBA" id="ARBA00023180"/>
    </source>
</evidence>
<dbReference type="InterPro" id="IPR000945">
    <property type="entry name" value="DBH-like"/>
</dbReference>
<dbReference type="Proteomes" id="UP000667349">
    <property type="component" value="Unassembled WGS sequence"/>
</dbReference>
<feature type="domain" description="DOMON" evidence="10">
    <location>
        <begin position="50"/>
        <end position="165"/>
    </location>
</feature>
<sequence length="682" mass="75802">MLQVCVAPVSDVLSSTPHGKMKTAVGTFLLLLVINGVVSVEWKHSAVLDNNFLVLWTPDEKDVTFEIQVKTLGYVGLGFTKDDGRAGADMVIGWVDNNGQVHLQDRHVKDASRDPQMDSSQDYRLLLGYENKTHTVLRFSRRYDTCDPRDLKITNDTMQVVWQYHVEEPVSAAGILPDHGAVRGSRPLYLVQRDAQPRRSSRNQETDPPLKIWDILNKQVRLPMGQDTLLWCRVLRMPSINQKHHVVKYEPVIQPGSHEYLHHMTLYECRGDQAELESAAETTGGVCYVPDKPTFQCNTIAATWSLGSEGFNYPPEAGYALNPYAGPRYYMLETHYTNPQLDAFISDSSGLRLLYTDRLRGHDAGILSVGIDPNWRHIIPPGQPEVVSEGHCITDCTSQTIPNSGINMFAVIMHTHQLGRKVRLRQIRASEELPPIAADTNYDPNYQEYRRLQRPVKVYPGDHLVTECTYSSESRTAITLGGLGTREETCLVSVLYYPRIELSLCYSLPSLPTVLHSLGIQKLIQASSPVMIQEPPNLKGMTLEERLVSYDWESNFQSFQEATRSGTFKPLCGSSKGALPGTENLEVHYPRILRPYEEASVPCAKKPLRNKLSMLLSEDGDIGAPVDPDSDESNAVERGQLVRSKVSRSSDAGPTAGSSCGRTVSAAVILAAVTVVAGAAFR</sequence>
<dbReference type="InterPro" id="IPR036939">
    <property type="entry name" value="Cu2_ascorb_mOase_N_sf"/>
</dbReference>
<dbReference type="Pfam" id="PF03712">
    <property type="entry name" value="Cu2_monoox_C"/>
    <property type="match status" value="1"/>
</dbReference>
<comment type="caution">
    <text evidence="11">The sequence shown here is derived from an EMBL/GenBank/DDBJ whole genome shotgun (WGS) entry which is preliminary data.</text>
</comment>
<proteinExistence type="inferred from homology"/>
<dbReference type="PANTHER" id="PTHR10157:SF40">
    <property type="entry name" value="MOXD1 HOMOLOG 2"/>
    <property type="match status" value="1"/>
</dbReference>
<dbReference type="FunFam" id="2.60.120.230:FF:000001">
    <property type="entry name" value="Monooxygenase, DBH-like 1"/>
    <property type="match status" value="1"/>
</dbReference>